<reference evidence="2" key="3">
    <citation type="submission" date="2025-08" db="UniProtKB">
        <authorList>
            <consortium name="Ensembl"/>
        </authorList>
    </citation>
    <scope>IDENTIFICATION</scope>
</reference>
<name>H2XRJ4_CIOIN</name>
<dbReference type="Proteomes" id="UP000008144">
    <property type="component" value="Chromosome 1"/>
</dbReference>
<dbReference type="AlphaFoldDB" id="H2XRJ4"/>
<evidence type="ECO:0000313" key="2">
    <source>
        <dbReference type="Ensembl" id="ENSCINP00000032278.1"/>
    </source>
</evidence>
<keyword evidence="1" id="KW-0732">Signal</keyword>
<reference evidence="2" key="2">
    <citation type="journal article" date="2008" name="Genome Biol.">
        <title>Improved genome assembly and evidence-based global gene model set for the chordate Ciona intestinalis: new insight into intron and operon populations.</title>
        <authorList>
            <person name="Satou Y."/>
            <person name="Mineta K."/>
            <person name="Ogasawara M."/>
            <person name="Sasakura Y."/>
            <person name="Shoguchi E."/>
            <person name="Ueno K."/>
            <person name="Yamada L."/>
            <person name="Matsumoto J."/>
            <person name="Wasserscheid J."/>
            <person name="Dewar K."/>
            <person name="Wiley G.B."/>
            <person name="Macmil S.L."/>
            <person name="Roe B.A."/>
            <person name="Zeller R.W."/>
            <person name="Hastings K.E."/>
            <person name="Lemaire P."/>
            <person name="Lindquist E."/>
            <person name="Endo T."/>
            <person name="Hotta K."/>
            <person name="Inaba K."/>
        </authorList>
    </citation>
    <scope>NUCLEOTIDE SEQUENCE [LARGE SCALE GENOMIC DNA]</scope>
    <source>
        <strain evidence="2">wild type</strain>
    </source>
</reference>
<feature type="signal peptide" evidence="1">
    <location>
        <begin position="1"/>
        <end position="16"/>
    </location>
</feature>
<sequence length="49" mass="5745">MIFIIILLLIFHMKLLRKTQNVKKKTKLLQKVVGKQYKGPYIATIICNT</sequence>
<feature type="chain" id="PRO_5003577777" evidence="1">
    <location>
        <begin position="17"/>
        <end position="49"/>
    </location>
</feature>
<organism evidence="2 3">
    <name type="scientific">Ciona intestinalis</name>
    <name type="common">Transparent sea squirt</name>
    <name type="synonym">Ascidia intestinalis</name>
    <dbReference type="NCBI Taxonomy" id="7719"/>
    <lineage>
        <taxon>Eukaryota</taxon>
        <taxon>Metazoa</taxon>
        <taxon>Chordata</taxon>
        <taxon>Tunicata</taxon>
        <taxon>Ascidiacea</taxon>
        <taxon>Phlebobranchia</taxon>
        <taxon>Cionidae</taxon>
        <taxon>Ciona</taxon>
    </lineage>
</organism>
<dbReference type="HOGENOM" id="CLU_3142528_0_0_1"/>
<proteinExistence type="predicted"/>
<reference evidence="3" key="1">
    <citation type="journal article" date="2002" name="Science">
        <title>The draft genome of Ciona intestinalis: insights into chordate and vertebrate origins.</title>
        <authorList>
            <person name="Dehal P."/>
            <person name="Satou Y."/>
            <person name="Campbell R.K."/>
            <person name="Chapman J."/>
            <person name="Degnan B."/>
            <person name="De Tomaso A."/>
            <person name="Davidson B."/>
            <person name="Di Gregorio A."/>
            <person name="Gelpke M."/>
            <person name="Goodstein D.M."/>
            <person name="Harafuji N."/>
            <person name="Hastings K.E."/>
            <person name="Ho I."/>
            <person name="Hotta K."/>
            <person name="Huang W."/>
            <person name="Kawashima T."/>
            <person name="Lemaire P."/>
            <person name="Martinez D."/>
            <person name="Meinertzhagen I.A."/>
            <person name="Necula S."/>
            <person name="Nonaka M."/>
            <person name="Putnam N."/>
            <person name="Rash S."/>
            <person name="Saiga H."/>
            <person name="Satake M."/>
            <person name="Terry A."/>
            <person name="Yamada L."/>
            <person name="Wang H.G."/>
            <person name="Awazu S."/>
            <person name="Azumi K."/>
            <person name="Boore J."/>
            <person name="Branno M."/>
            <person name="Chin-Bow S."/>
            <person name="DeSantis R."/>
            <person name="Doyle S."/>
            <person name="Francino P."/>
            <person name="Keys D.N."/>
            <person name="Haga S."/>
            <person name="Hayashi H."/>
            <person name="Hino K."/>
            <person name="Imai K.S."/>
            <person name="Inaba K."/>
            <person name="Kano S."/>
            <person name="Kobayashi K."/>
            <person name="Kobayashi M."/>
            <person name="Lee B.I."/>
            <person name="Makabe K.W."/>
            <person name="Manohar C."/>
            <person name="Matassi G."/>
            <person name="Medina M."/>
            <person name="Mochizuki Y."/>
            <person name="Mount S."/>
            <person name="Morishita T."/>
            <person name="Miura S."/>
            <person name="Nakayama A."/>
            <person name="Nishizaka S."/>
            <person name="Nomoto H."/>
            <person name="Ohta F."/>
            <person name="Oishi K."/>
            <person name="Rigoutsos I."/>
            <person name="Sano M."/>
            <person name="Sasaki A."/>
            <person name="Sasakura Y."/>
            <person name="Shoguchi E."/>
            <person name="Shin-i T."/>
            <person name="Spagnuolo A."/>
            <person name="Stainier D."/>
            <person name="Suzuki M.M."/>
            <person name="Tassy O."/>
            <person name="Takatori N."/>
            <person name="Tokuoka M."/>
            <person name="Yagi K."/>
            <person name="Yoshizaki F."/>
            <person name="Wada S."/>
            <person name="Zhang C."/>
            <person name="Hyatt P.D."/>
            <person name="Larimer F."/>
            <person name="Detter C."/>
            <person name="Doggett N."/>
            <person name="Glavina T."/>
            <person name="Hawkins T."/>
            <person name="Richardson P."/>
            <person name="Lucas S."/>
            <person name="Kohara Y."/>
            <person name="Levine M."/>
            <person name="Satoh N."/>
            <person name="Rokhsar D.S."/>
        </authorList>
    </citation>
    <scope>NUCLEOTIDE SEQUENCE [LARGE SCALE GENOMIC DNA]</scope>
</reference>
<dbReference type="InParanoid" id="H2XRJ4"/>
<reference evidence="2" key="4">
    <citation type="submission" date="2025-09" db="UniProtKB">
        <authorList>
            <consortium name="Ensembl"/>
        </authorList>
    </citation>
    <scope>IDENTIFICATION</scope>
</reference>
<dbReference type="EMBL" id="EAAA01000395">
    <property type="status" value="NOT_ANNOTATED_CDS"/>
    <property type="molecule type" value="Genomic_DNA"/>
</dbReference>
<dbReference type="Ensembl" id="ENSCINT00000032907.1">
    <property type="protein sequence ID" value="ENSCINP00000032278.1"/>
    <property type="gene ID" value="ENSCING00000018623.1"/>
</dbReference>
<evidence type="ECO:0000256" key="1">
    <source>
        <dbReference type="SAM" id="SignalP"/>
    </source>
</evidence>
<protein>
    <submittedName>
        <fullName evidence="2">Uncharacterized protein</fullName>
    </submittedName>
</protein>
<accession>H2XRJ4</accession>
<evidence type="ECO:0000313" key="3">
    <source>
        <dbReference type="Proteomes" id="UP000008144"/>
    </source>
</evidence>
<keyword evidence="3" id="KW-1185">Reference proteome</keyword>